<keyword evidence="1" id="KW-0175">Coiled coil</keyword>
<dbReference type="PANTHER" id="PTHR35609">
    <property type="entry name" value="MACRO DOMAIN-CONTAINING PROTEIN"/>
    <property type="match status" value="1"/>
</dbReference>
<evidence type="ECO:0000256" key="1">
    <source>
        <dbReference type="SAM" id="Coils"/>
    </source>
</evidence>
<name>A0A9P1G1U8_9DINO</name>
<dbReference type="Proteomes" id="UP001152797">
    <property type="component" value="Unassembled WGS sequence"/>
</dbReference>
<dbReference type="OrthoDB" id="443588at2759"/>
<evidence type="ECO:0000313" key="4">
    <source>
        <dbReference type="EMBL" id="CAL4784125.1"/>
    </source>
</evidence>
<gene>
    <name evidence="3" type="ORF">C1SCF055_LOCUS23254</name>
</gene>
<feature type="coiled-coil region" evidence="1">
    <location>
        <begin position="293"/>
        <end position="385"/>
    </location>
</feature>
<proteinExistence type="predicted"/>
<organism evidence="3">
    <name type="scientific">Cladocopium goreaui</name>
    <dbReference type="NCBI Taxonomy" id="2562237"/>
    <lineage>
        <taxon>Eukaryota</taxon>
        <taxon>Sar</taxon>
        <taxon>Alveolata</taxon>
        <taxon>Dinophyceae</taxon>
        <taxon>Suessiales</taxon>
        <taxon>Symbiodiniaceae</taxon>
        <taxon>Cladocopium</taxon>
    </lineage>
</organism>
<sequence length="1308" mass="147208">MEGAPRGRPGPSEPISSPPRDAPAGPAGPAVPEGREGWPWQFQLNARRPSSPMAQQLRALSGGRTNVVNATARASYESALMSAVRRQMDAFEEKWEKKFRGDDHYWLTRPAHTVGAQGAHGDGRLRQERRDFSATTLDRLFDRVNVLEAQQPRVEKRLAELDGKVKGLSDELQGQIRQVHLLDDRRWEWKQKIEEELAAKCQALQQQMQALVASSRSISLEEDSRQQRTWHSALEEGLSAAARERNAMQQEVHEGFVNVCERLAALEMKVPLEDFPTSESLALKGDASEDFATEVLSKRLEDLEKRFEEALQDNFEIHQRHAAQEEQIRTLRTRFENREEQLRDLGERVERSDWDVKLSQIRQAIQEHNQQRTLQSEKLELLTKRVEYQEQVVEDVRFASRPALEPPLGVMEPVAVEDFAAPSALAVLEDQMKVMTAEIKRLQEPQEDKLGLSSLIVQLKEISPKVIAHEKSIRRLEDGATSQAESKLANEVSQASASLVSVQERLERLEQANADSEQLSKLRQDLADELRDLRHRSEENLKELGSELTLRLAKLETIGRETWSSSETQVELEKPLDVTKGLDIEKRLDRIEAQGKAEEEKWLKFQQELQEHKQQMESRLEFLQAPSFEDQDIGKDLLKREGTWTLNGSHGPYAFEPRNGWLSVKDQRIGRFSCKRIQDKPLHWPSGDDFSNLKNLSIVSSEIMTELQRQENDGALFVLPSQLNGAEYPSPLHEDIVYDVEDYKYDNTGGPRGQLALHPAAAQFLLDNAQNAQRTGGLNAAAALDIKELEAINGYLKIQDTSDGATASSMVLQTLREKLHTLRPLIMDDLLAQGVTPDKRSLFEGRHRVGVVYASAVPVNAYLNQVVDPGSARKDGSERSLEFQTQVAELLAEQGRLFLVAQYYAALKYAAESTRLVGRNRTRRRVYLMPLGGGVFNNPWEIIGRSMAKALQMLDDDLLEMLDICALAWKGEPSEEFVGSIAWPQVQLVRQRLREVFCQLNSAYGAPVTVASPPEAPKLEVLKAQEELRAEVLGLKELRHQLEVAALKDEAEEVRGRYEAQEVQRKVKTLEAELAETKVQLTAWRNSTEEGSRARATATTAPRTSAASGRGATAQRRTRALRMRLRVGSAVQQEVEERLVTMREKMEAIRRKEPDRIGVGNAGASDLQGTVLWCDSDPEILRSCDVLRGSGMQVQAFQEPEALLQQYLRKPQEVLCIMTSMMQGNGRKERNAMNGYDLLEAMQRAAAARRLPPPLRVMISCTAEEVAARHAGADIVVLGNRIKAQNLVVTKLRKSMGLQAGYVGDKSC</sequence>
<dbReference type="Gene3D" id="3.40.50.2300">
    <property type="match status" value="1"/>
</dbReference>
<evidence type="ECO:0000313" key="5">
    <source>
        <dbReference type="Proteomes" id="UP001152797"/>
    </source>
</evidence>
<protein>
    <submittedName>
        <fullName evidence="4">Macro domain-containing protein</fullName>
    </submittedName>
</protein>
<reference evidence="3" key="1">
    <citation type="submission" date="2022-10" db="EMBL/GenBank/DDBJ databases">
        <authorList>
            <person name="Chen Y."/>
            <person name="Dougan E. K."/>
            <person name="Chan C."/>
            <person name="Rhodes N."/>
            <person name="Thang M."/>
        </authorList>
    </citation>
    <scope>NUCLEOTIDE SEQUENCE</scope>
</reference>
<feature type="coiled-coil region" evidence="1">
    <location>
        <begin position="158"/>
        <end position="251"/>
    </location>
</feature>
<evidence type="ECO:0000256" key="2">
    <source>
        <dbReference type="SAM" id="MobiDB-lite"/>
    </source>
</evidence>
<dbReference type="EMBL" id="CAMXCT030002247">
    <property type="protein sequence ID" value="CAL4784125.1"/>
    <property type="molecule type" value="Genomic_DNA"/>
</dbReference>
<comment type="caution">
    <text evidence="3">The sequence shown here is derived from an EMBL/GenBank/DDBJ whole genome shotgun (WGS) entry which is preliminary data.</text>
</comment>
<accession>A0A9P1G1U8</accession>
<evidence type="ECO:0000313" key="3">
    <source>
        <dbReference type="EMBL" id="CAI3996813.1"/>
    </source>
</evidence>
<feature type="compositionally biased region" description="Low complexity" evidence="2">
    <location>
        <begin position="22"/>
        <end position="32"/>
    </location>
</feature>
<feature type="coiled-coil region" evidence="1">
    <location>
        <begin position="492"/>
        <end position="547"/>
    </location>
</feature>
<dbReference type="PANTHER" id="PTHR35609:SF1">
    <property type="entry name" value="MACRO DOMAIN-CONTAINING PROTEIN"/>
    <property type="match status" value="1"/>
</dbReference>
<keyword evidence="5" id="KW-1185">Reference proteome</keyword>
<reference evidence="4 5" key="2">
    <citation type="submission" date="2024-05" db="EMBL/GenBank/DDBJ databases">
        <authorList>
            <person name="Chen Y."/>
            <person name="Shah S."/>
            <person name="Dougan E. K."/>
            <person name="Thang M."/>
            <person name="Chan C."/>
        </authorList>
    </citation>
    <scope>NUCLEOTIDE SEQUENCE [LARGE SCALE GENOMIC DNA]</scope>
</reference>
<feature type="compositionally biased region" description="Low complexity" evidence="2">
    <location>
        <begin position="1094"/>
        <end position="1115"/>
    </location>
</feature>
<dbReference type="EMBL" id="CAMXCT010002247">
    <property type="protein sequence ID" value="CAI3996813.1"/>
    <property type="molecule type" value="Genomic_DNA"/>
</dbReference>
<feature type="region of interest" description="Disordered" evidence="2">
    <location>
        <begin position="1"/>
        <end position="36"/>
    </location>
</feature>
<feature type="region of interest" description="Disordered" evidence="2">
    <location>
        <begin position="1085"/>
        <end position="1116"/>
    </location>
</feature>
<dbReference type="EMBL" id="CAMXCT020002247">
    <property type="protein sequence ID" value="CAL1150188.1"/>
    <property type="molecule type" value="Genomic_DNA"/>
</dbReference>